<protein>
    <submittedName>
        <fullName evidence="2">Uncharacterized protein</fullName>
    </submittedName>
</protein>
<dbReference type="Proteomes" id="UP000823046">
    <property type="component" value="Unassembled WGS sequence"/>
</dbReference>
<reference evidence="2 3" key="1">
    <citation type="journal article" date="2020" name="bioRxiv">
        <title>Metabolic contributions of an alphaproteobacterial endosymbiont in the apicomplexan Cardiosporidium cionae.</title>
        <authorList>
            <person name="Hunter E.S."/>
            <person name="Paight C.J."/>
            <person name="Lane C.E."/>
        </authorList>
    </citation>
    <scope>NUCLEOTIDE SEQUENCE [LARGE SCALE GENOMIC DNA]</scope>
    <source>
        <strain evidence="2">ESH_2018</strain>
    </source>
</reference>
<comment type="caution">
    <text evidence="2">The sequence shown here is derived from an EMBL/GenBank/DDBJ whole genome shotgun (WGS) entry which is preliminary data.</text>
</comment>
<gene>
    <name evidence="2" type="ORF">IE077_000075</name>
</gene>
<evidence type="ECO:0000313" key="3">
    <source>
        <dbReference type="Proteomes" id="UP000823046"/>
    </source>
</evidence>
<feature type="compositionally biased region" description="Basic residues" evidence="1">
    <location>
        <begin position="190"/>
        <end position="213"/>
    </location>
</feature>
<evidence type="ECO:0000313" key="2">
    <source>
        <dbReference type="EMBL" id="KAF8822082.1"/>
    </source>
</evidence>
<sequence length="234" mass="27332">MRFLLLCYSSGNASSQQFQSEQPLSFFPLLTSMPFRDINTPPVCPYCTLKMHCEKHKGQPYHGITAGLNRPQDAQGTLDRLYREMIGSKLERFKNQEDKRTEKEQAKSYWASILEKRTSTGKHLDRKMKKAKEKKAIKKYRHDRSKRHYSSKERSRSKRSNLSSHESPEGSISEATRDDEDISKEVDTRARRHVVSYQANKKRKHKKHSHTRNRSNSTVEDSSYCLPPSTEMKH</sequence>
<name>A0ABQ7JDI7_9APIC</name>
<feature type="region of interest" description="Disordered" evidence="1">
    <location>
        <begin position="119"/>
        <end position="234"/>
    </location>
</feature>
<organism evidence="2 3">
    <name type="scientific">Cardiosporidium cionae</name>
    <dbReference type="NCBI Taxonomy" id="476202"/>
    <lineage>
        <taxon>Eukaryota</taxon>
        <taxon>Sar</taxon>
        <taxon>Alveolata</taxon>
        <taxon>Apicomplexa</taxon>
        <taxon>Aconoidasida</taxon>
        <taxon>Nephromycida</taxon>
        <taxon>Cardiosporidium</taxon>
    </lineage>
</organism>
<evidence type="ECO:0000256" key="1">
    <source>
        <dbReference type="SAM" id="MobiDB-lite"/>
    </source>
</evidence>
<feature type="compositionally biased region" description="Basic residues" evidence="1">
    <location>
        <begin position="124"/>
        <end position="159"/>
    </location>
</feature>
<keyword evidence="3" id="KW-1185">Reference proteome</keyword>
<proteinExistence type="predicted"/>
<dbReference type="EMBL" id="JADAQX010000088">
    <property type="protein sequence ID" value="KAF8822082.1"/>
    <property type="molecule type" value="Genomic_DNA"/>
</dbReference>
<accession>A0ABQ7JDI7</accession>